<dbReference type="RefSeq" id="WP_345225852.1">
    <property type="nucleotide sequence ID" value="NZ_BAABHA010000010.1"/>
</dbReference>
<dbReference type="PANTHER" id="PTHR43774">
    <property type="entry name" value="PEPTIDE METHIONINE SULFOXIDE REDUCTASE"/>
    <property type="match status" value="1"/>
</dbReference>
<dbReference type="Gene3D" id="3.30.1060.10">
    <property type="entry name" value="Peptide methionine sulphoxide reductase MsrA"/>
    <property type="match status" value="1"/>
</dbReference>
<feature type="active site" evidence="4">
    <location>
        <position position="10"/>
    </location>
</feature>
<evidence type="ECO:0000259" key="5">
    <source>
        <dbReference type="Pfam" id="PF01625"/>
    </source>
</evidence>
<dbReference type="EC" id="1.8.4.11" evidence="4"/>
<name>A0ABP8J851_9BACT</name>
<comment type="caution">
    <text evidence="6">The sequence shown here is derived from an EMBL/GenBank/DDBJ whole genome shotgun (WGS) entry which is preliminary data.</text>
</comment>
<dbReference type="Pfam" id="PF01625">
    <property type="entry name" value="PMSR"/>
    <property type="match status" value="1"/>
</dbReference>
<comment type="function">
    <text evidence="4">Has an important function as a repair enzyme for proteins that have been inactivated by oxidation. Catalyzes the reversible oxidation-reduction of methionine sulfoxide in proteins to methionine.</text>
</comment>
<reference evidence="7" key="1">
    <citation type="journal article" date="2019" name="Int. J. Syst. Evol. Microbiol.">
        <title>The Global Catalogue of Microorganisms (GCM) 10K type strain sequencing project: providing services to taxonomists for standard genome sequencing and annotation.</title>
        <authorList>
            <consortium name="The Broad Institute Genomics Platform"/>
            <consortium name="The Broad Institute Genome Sequencing Center for Infectious Disease"/>
            <person name="Wu L."/>
            <person name="Ma J."/>
        </authorList>
    </citation>
    <scope>NUCLEOTIDE SEQUENCE [LARGE SCALE GENOMIC DNA]</scope>
    <source>
        <strain evidence="7">JCM 17924</strain>
    </source>
</reference>
<dbReference type="NCBIfam" id="TIGR00401">
    <property type="entry name" value="msrA"/>
    <property type="match status" value="1"/>
</dbReference>
<keyword evidence="1 4" id="KW-0560">Oxidoreductase</keyword>
<evidence type="ECO:0000256" key="1">
    <source>
        <dbReference type="ARBA" id="ARBA00023002"/>
    </source>
</evidence>
<keyword evidence="7" id="KW-1185">Reference proteome</keyword>
<dbReference type="HAMAP" id="MF_01401">
    <property type="entry name" value="MsrA"/>
    <property type="match status" value="1"/>
</dbReference>
<feature type="domain" description="Peptide methionine sulphoxide reductase MsrA" evidence="5">
    <location>
        <begin position="4"/>
        <end position="156"/>
    </location>
</feature>
<evidence type="ECO:0000313" key="7">
    <source>
        <dbReference type="Proteomes" id="UP001500454"/>
    </source>
</evidence>
<comment type="catalytic activity">
    <reaction evidence="3 4">
        <text>[thioredoxin]-disulfide + L-methionine + H2O = L-methionine (S)-S-oxide + [thioredoxin]-dithiol</text>
        <dbReference type="Rhea" id="RHEA:19993"/>
        <dbReference type="Rhea" id="RHEA-COMP:10698"/>
        <dbReference type="Rhea" id="RHEA-COMP:10700"/>
        <dbReference type="ChEBI" id="CHEBI:15377"/>
        <dbReference type="ChEBI" id="CHEBI:29950"/>
        <dbReference type="ChEBI" id="CHEBI:50058"/>
        <dbReference type="ChEBI" id="CHEBI:57844"/>
        <dbReference type="ChEBI" id="CHEBI:58772"/>
        <dbReference type="EC" id="1.8.4.11"/>
    </reaction>
</comment>
<dbReference type="SUPFAM" id="SSF55068">
    <property type="entry name" value="Peptide methionine sulfoxide reductase"/>
    <property type="match status" value="1"/>
</dbReference>
<dbReference type="Proteomes" id="UP001500454">
    <property type="component" value="Unassembled WGS sequence"/>
</dbReference>
<comment type="similarity">
    <text evidence="4">Belongs to the MsrA Met sulfoxide reductase family.</text>
</comment>
<gene>
    <name evidence="6" type="primary">msrA_1</name>
    <name evidence="4" type="synonym">msrA</name>
    <name evidence="6" type="ORF">GCM10023186_31670</name>
</gene>
<dbReference type="EMBL" id="BAABHA010000010">
    <property type="protein sequence ID" value="GAA4386725.1"/>
    <property type="molecule type" value="Genomic_DNA"/>
</dbReference>
<evidence type="ECO:0000313" key="6">
    <source>
        <dbReference type="EMBL" id="GAA4386725.1"/>
    </source>
</evidence>
<accession>A0ABP8J851</accession>
<evidence type="ECO:0000256" key="2">
    <source>
        <dbReference type="ARBA" id="ARBA00047806"/>
    </source>
</evidence>
<proteinExistence type="inferred from homology"/>
<evidence type="ECO:0000256" key="4">
    <source>
        <dbReference type="HAMAP-Rule" id="MF_01401"/>
    </source>
</evidence>
<dbReference type="InterPro" id="IPR036509">
    <property type="entry name" value="Met_Sox_Rdtase_MsrA_sf"/>
</dbReference>
<sequence length="180" mass="20437">MELATFGAGCFWCVEAVFQNLNGVEKVVSGYTGGRIANPTYKEVCSGLTGHNEVIQVSFDPEKISFAELLEVFWKTHDPTTLNRQGNDVGTQYRSGVYYHNAEQKRLAEEYKQKLNDAHAFPQPIVTEILPLSVFYPAEDYHQNYFNLNGGQPYCQFVVKPKVDKVRQVFADKLKTAMRT</sequence>
<comment type="catalytic activity">
    <reaction evidence="2 4">
        <text>L-methionyl-[protein] + [thioredoxin]-disulfide + H2O = L-methionyl-(S)-S-oxide-[protein] + [thioredoxin]-dithiol</text>
        <dbReference type="Rhea" id="RHEA:14217"/>
        <dbReference type="Rhea" id="RHEA-COMP:10698"/>
        <dbReference type="Rhea" id="RHEA-COMP:10700"/>
        <dbReference type="Rhea" id="RHEA-COMP:12313"/>
        <dbReference type="Rhea" id="RHEA-COMP:12315"/>
        <dbReference type="ChEBI" id="CHEBI:15377"/>
        <dbReference type="ChEBI" id="CHEBI:16044"/>
        <dbReference type="ChEBI" id="CHEBI:29950"/>
        <dbReference type="ChEBI" id="CHEBI:44120"/>
        <dbReference type="ChEBI" id="CHEBI:50058"/>
        <dbReference type="EC" id="1.8.4.11"/>
    </reaction>
</comment>
<dbReference type="InterPro" id="IPR002569">
    <property type="entry name" value="Met_Sox_Rdtase_MsrA_dom"/>
</dbReference>
<protein>
    <recommendedName>
        <fullName evidence="4">Peptide methionine sulfoxide reductase MsrA</fullName>
        <shortName evidence="4">Protein-methionine-S-oxide reductase</shortName>
        <ecNumber evidence="4">1.8.4.11</ecNumber>
    </recommendedName>
    <alternativeName>
        <fullName evidence="4">Peptide-methionine (S)-S-oxide reductase</fullName>
        <shortName evidence="4">Peptide Met(O) reductase</shortName>
    </alternativeName>
</protein>
<evidence type="ECO:0000256" key="3">
    <source>
        <dbReference type="ARBA" id="ARBA00048782"/>
    </source>
</evidence>
<organism evidence="6 7">
    <name type="scientific">Hymenobacter koreensis</name>
    <dbReference type="NCBI Taxonomy" id="1084523"/>
    <lineage>
        <taxon>Bacteria</taxon>
        <taxon>Pseudomonadati</taxon>
        <taxon>Bacteroidota</taxon>
        <taxon>Cytophagia</taxon>
        <taxon>Cytophagales</taxon>
        <taxon>Hymenobacteraceae</taxon>
        <taxon>Hymenobacter</taxon>
    </lineage>
</organism>
<dbReference type="PANTHER" id="PTHR43774:SF1">
    <property type="entry name" value="PEPTIDE METHIONINE SULFOXIDE REDUCTASE MSRA 2"/>
    <property type="match status" value="1"/>
</dbReference>